<gene>
    <name evidence="1" type="ORF">GNP95_06275</name>
</gene>
<sequence>MLYDQALMNGLSLKEDGWKYDAYRQFALKLADKEYLFPCIPATIGFKRGQFRYGFASDPRTDEAAAELAGLLGSFGEESRSFGKYTSLILFFETPQELIQRCSVEEYREIFWRLLVKARELDDRGWPEHIPGDPYDPLWEYCFGQEQYFVYCATPAHRLRQSRHFPYFIMAITPRWVLVEFNASSEAAAQIKHKIRERITGYDAVGIHPDLNSYGNEDNFEWKQYFLGDDSVPSASRCPFSGFRSNKT</sequence>
<dbReference type="Pfam" id="PF08892">
    <property type="entry name" value="YqcI_YcgG"/>
    <property type="match status" value="1"/>
</dbReference>
<dbReference type="Proteomes" id="UP000447876">
    <property type="component" value="Unassembled WGS sequence"/>
</dbReference>
<protein>
    <recommendedName>
        <fullName evidence="3">YqcI/YcgG family protein</fullName>
    </recommendedName>
</protein>
<evidence type="ECO:0000313" key="2">
    <source>
        <dbReference type="Proteomes" id="UP000447876"/>
    </source>
</evidence>
<dbReference type="EMBL" id="WNZW01000001">
    <property type="protein sequence ID" value="MUG44599.1"/>
    <property type="molecule type" value="Genomic_DNA"/>
</dbReference>
<accession>A0A7X2Z0P8</accession>
<dbReference type="AlphaFoldDB" id="A0A7X2Z0P8"/>
<organism evidence="1 2">
    <name type="scientific">Paenibacillus woosongensis</name>
    <dbReference type="NCBI Taxonomy" id="307580"/>
    <lineage>
        <taxon>Bacteria</taxon>
        <taxon>Bacillati</taxon>
        <taxon>Bacillota</taxon>
        <taxon>Bacilli</taxon>
        <taxon>Bacillales</taxon>
        <taxon>Paenibacillaceae</taxon>
        <taxon>Paenibacillus</taxon>
    </lineage>
</organism>
<dbReference type="PANTHER" id="PTHR40045:SF1">
    <property type="entry name" value="YQCI_YCGG FAMILY PROTEIN"/>
    <property type="match status" value="1"/>
</dbReference>
<dbReference type="InterPro" id="IPR014988">
    <property type="entry name" value="Uncharacterised_YqcI/YcgG"/>
</dbReference>
<proteinExistence type="predicted"/>
<dbReference type="OrthoDB" id="112290at2"/>
<name>A0A7X2Z0P8_9BACL</name>
<dbReference type="RefSeq" id="WP_155609941.1">
    <property type="nucleotide sequence ID" value="NZ_WNZW01000001.1"/>
</dbReference>
<reference evidence="1 2" key="1">
    <citation type="submission" date="2019-11" db="EMBL/GenBank/DDBJ databases">
        <title>Draft genome sequences of five Paenibacillus species of dairy origin.</title>
        <authorList>
            <person name="Olajide A.M."/>
            <person name="Chen S."/>
            <person name="Lapointe G."/>
        </authorList>
    </citation>
    <scope>NUCLEOTIDE SEQUENCE [LARGE SCALE GENOMIC DNA]</scope>
    <source>
        <strain evidence="1 2">12CR55</strain>
    </source>
</reference>
<comment type="caution">
    <text evidence="1">The sequence shown here is derived from an EMBL/GenBank/DDBJ whole genome shotgun (WGS) entry which is preliminary data.</text>
</comment>
<evidence type="ECO:0008006" key="3">
    <source>
        <dbReference type="Google" id="ProtNLM"/>
    </source>
</evidence>
<evidence type="ECO:0000313" key="1">
    <source>
        <dbReference type="EMBL" id="MUG44599.1"/>
    </source>
</evidence>
<dbReference type="PANTHER" id="PTHR40045">
    <property type="entry name" value="YCGG FAMILY PROTEIN"/>
    <property type="match status" value="1"/>
</dbReference>